<dbReference type="Pfam" id="PF02597">
    <property type="entry name" value="ThiS"/>
    <property type="match status" value="1"/>
</dbReference>
<organism evidence="1 2">
    <name type="scientific">Nitrincola iocasae</name>
    <dbReference type="NCBI Taxonomy" id="2614693"/>
    <lineage>
        <taxon>Bacteria</taxon>
        <taxon>Pseudomonadati</taxon>
        <taxon>Pseudomonadota</taxon>
        <taxon>Gammaproteobacteria</taxon>
        <taxon>Oceanospirillales</taxon>
        <taxon>Oceanospirillaceae</taxon>
        <taxon>Nitrincola</taxon>
    </lineage>
</organism>
<dbReference type="InterPro" id="IPR012675">
    <property type="entry name" value="Beta-grasp_dom_sf"/>
</dbReference>
<dbReference type="PANTHER" id="PTHR34472">
    <property type="entry name" value="SULFUR CARRIER PROTEIN THIS"/>
    <property type="match status" value="1"/>
</dbReference>
<evidence type="ECO:0000313" key="2">
    <source>
        <dbReference type="Proteomes" id="UP000325606"/>
    </source>
</evidence>
<reference evidence="1 2" key="1">
    <citation type="submission" date="2019-09" db="EMBL/GenBank/DDBJ databases">
        <title>Nitrincola iocasae sp. nov., a bacterium isolated from the sediment collected at a cold seep field in South China Sea.</title>
        <authorList>
            <person name="Zhang H."/>
            <person name="Wang H."/>
            <person name="Li C."/>
        </authorList>
    </citation>
    <scope>NUCLEOTIDE SEQUENCE [LARGE SCALE GENOMIC DNA]</scope>
    <source>
        <strain evidence="1 2">KXZD1103</strain>
    </source>
</reference>
<dbReference type="Gene3D" id="3.10.20.30">
    <property type="match status" value="1"/>
</dbReference>
<proteinExistence type="predicted"/>
<dbReference type="Proteomes" id="UP000325606">
    <property type="component" value="Chromosome"/>
</dbReference>
<dbReference type="NCBIfam" id="TIGR01683">
    <property type="entry name" value="thiS"/>
    <property type="match status" value="1"/>
</dbReference>
<dbReference type="RefSeq" id="WP_151058276.1">
    <property type="nucleotide sequence ID" value="NZ_CP044222.1"/>
</dbReference>
<keyword evidence="2" id="KW-1185">Reference proteome</keyword>
<gene>
    <name evidence="1" type="primary">thiS</name>
    <name evidence="1" type="ORF">F5I99_17515</name>
</gene>
<dbReference type="EMBL" id="CP044222">
    <property type="protein sequence ID" value="QEW08147.1"/>
    <property type="molecule type" value="Genomic_DNA"/>
</dbReference>
<dbReference type="KEGG" id="nik:F5I99_17515"/>
<name>A0A5J6LHP1_9GAMM</name>
<dbReference type="CDD" id="cd00565">
    <property type="entry name" value="Ubl_ThiS"/>
    <property type="match status" value="1"/>
</dbReference>
<dbReference type="AlphaFoldDB" id="A0A5J6LHP1"/>
<evidence type="ECO:0000313" key="1">
    <source>
        <dbReference type="EMBL" id="QEW08147.1"/>
    </source>
</evidence>
<dbReference type="InterPro" id="IPR010035">
    <property type="entry name" value="Thi_S"/>
</dbReference>
<dbReference type="InterPro" id="IPR016155">
    <property type="entry name" value="Mopterin_synth/thiamin_S_b"/>
</dbReference>
<sequence>MHLLYNGEARETQTRYLSELLLECQVDENAVATALNGDFVPRSLRVSTPLRDGDRVEVVAPMQGG</sequence>
<dbReference type="InterPro" id="IPR003749">
    <property type="entry name" value="ThiS/MoaD-like"/>
</dbReference>
<dbReference type="PANTHER" id="PTHR34472:SF1">
    <property type="entry name" value="SULFUR CARRIER PROTEIN THIS"/>
    <property type="match status" value="1"/>
</dbReference>
<dbReference type="SUPFAM" id="SSF54285">
    <property type="entry name" value="MoaD/ThiS"/>
    <property type="match status" value="1"/>
</dbReference>
<protein>
    <submittedName>
        <fullName evidence="1">Sulfur carrier protein ThiS</fullName>
    </submittedName>
</protein>
<accession>A0A5J6LHP1</accession>